<feature type="transmembrane region" description="Helical" evidence="1">
    <location>
        <begin position="40"/>
        <end position="61"/>
    </location>
</feature>
<keyword evidence="1" id="KW-0812">Transmembrane</keyword>
<protein>
    <submittedName>
        <fullName evidence="2">Uncharacterized protein</fullName>
    </submittedName>
</protein>
<organism evidence="2 3">
    <name type="scientific">Paracoccus fontiphilus</name>
    <dbReference type="NCBI Taxonomy" id="1815556"/>
    <lineage>
        <taxon>Bacteria</taxon>
        <taxon>Pseudomonadati</taxon>
        <taxon>Pseudomonadota</taxon>
        <taxon>Alphaproteobacteria</taxon>
        <taxon>Rhodobacterales</taxon>
        <taxon>Paracoccaceae</taxon>
        <taxon>Paracoccus</taxon>
    </lineage>
</organism>
<dbReference type="EMBL" id="JBHRTE010000095">
    <property type="protein sequence ID" value="MFC3170202.1"/>
    <property type="molecule type" value="Genomic_DNA"/>
</dbReference>
<keyword evidence="3" id="KW-1185">Reference proteome</keyword>
<dbReference type="Proteomes" id="UP001595557">
    <property type="component" value="Unassembled WGS sequence"/>
</dbReference>
<keyword evidence="1" id="KW-0472">Membrane</keyword>
<keyword evidence="1" id="KW-1133">Transmembrane helix</keyword>
<evidence type="ECO:0000313" key="2">
    <source>
        <dbReference type="EMBL" id="MFC3170202.1"/>
    </source>
</evidence>
<reference evidence="3" key="1">
    <citation type="journal article" date="2019" name="Int. J. Syst. Evol. Microbiol.">
        <title>The Global Catalogue of Microorganisms (GCM) 10K type strain sequencing project: providing services to taxonomists for standard genome sequencing and annotation.</title>
        <authorList>
            <consortium name="The Broad Institute Genomics Platform"/>
            <consortium name="The Broad Institute Genome Sequencing Center for Infectious Disease"/>
            <person name="Wu L."/>
            <person name="Ma J."/>
        </authorList>
    </citation>
    <scope>NUCLEOTIDE SEQUENCE [LARGE SCALE GENOMIC DNA]</scope>
    <source>
        <strain evidence="3">KCTC 52239</strain>
    </source>
</reference>
<accession>A0ABV7II29</accession>
<comment type="caution">
    <text evidence="2">The sequence shown here is derived from an EMBL/GenBank/DDBJ whole genome shotgun (WGS) entry which is preliminary data.</text>
</comment>
<dbReference type="RefSeq" id="WP_207470330.1">
    <property type="nucleotide sequence ID" value="NZ_JAFNAW010000042.1"/>
</dbReference>
<name>A0ABV7II29_9RHOB</name>
<gene>
    <name evidence="2" type="ORF">ACFOD7_19320</name>
</gene>
<evidence type="ECO:0000313" key="3">
    <source>
        <dbReference type="Proteomes" id="UP001595557"/>
    </source>
</evidence>
<proteinExistence type="predicted"/>
<evidence type="ECO:0000256" key="1">
    <source>
        <dbReference type="SAM" id="Phobius"/>
    </source>
</evidence>
<sequence length="132" mass="15013">MLELLLCSSITILPDFLYRRYVQGKRVGREINLFSVWYELRWGITLCLILTVSLITTIFYFHPSTHAAISVFRTVTILPETNGRGEAVLFIERRDRKGQQARADDLAQVVGGDHGGVLHCRSSGKSAWGKFW</sequence>